<protein>
    <submittedName>
        <fullName evidence="7">Cytochrome c</fullName>
    </submittedName>
</protein>
<dbReference type="AlphaFoldDB" id="A0AAP2E0Y9"/>
<dbReference type="InterPro" id="IPR009056">
    <property type="entry name" value="Cyt_c-like_dom"/>
</dbReference>
<dbReference type="PANTHER" id="PTHR35008">
    <property type="entry name" value="BLL4482 PROTEIN-RELATED"/>
    <property type="match status" value="1"/>
</dbReference>
<evidence type="ECO:0000256" key="3">
    <source>
        <dbReference type="ARBA" id="ARBA00023004"/>
    </source>
</evidence>
<dbReference type="SUPFAM" id="SSF46626">
    <property type="entry name" value="Cytochrome c"/>
    <property type="match status" value="1"/>
</dbReference>
<dbReference type="InterPro" id="IPR036909">
    <property type="entry name" value="Cyt_c-like_dom_sf"/>
</dbReference>
<keyword evidence="8" id="KW-1185">Reference proteome</keyword>
<dbReference type="Gene3D" id="1.10.760.10">
    <property type="entry name" value="Cytochrome c-like domain"/>
    <property type="match status" value="1"/>
</dbReference>
<evidence type="ECO:0000256" key="1">
    <source>
        <dbReference type="ARBA" id="ARBA00022617"/>
    </source>
</evidence>
<dbReference type="EMBL" id="JAHESE010000017">
    <property type="protein sequence ID" value="MBT1709938.1"/>
    <property type="molecule type" value="Genomic_DNA"/>
</dbReference>
<dbReference type="Proteomes" id="UP001319080">
    <property type="component" value="Unassembled WGS sequence"/>
</dbReference>
<name>A0AAP2E0Y9_9BACT</name>
<dbReference type="RefSeq" id="WP_254085517.1">
    <property type="nucleotide sequence ID" value="NZ_JAHESE010000017.1"/>
</dbReference>
<dbReference type="GO" id="GO:0046872">
    <property type="term" value="F:metal ion binding"/>
    <property type="evidence" value="ECO:0007669"/>
    <property type="project" value="UniProtKB-KW"/>
</dbReference>
<evidence type="ECO:0000313" key="7">
    <source>
        <dbReference type="EMBL" id="MBT1709938.1"/>
    </source>
</evidence>
<evidence type="ECO:0000313" key="8">
    <source>
        <dbReference type="Proteomes" id="UP001319080"/>
    </source>
</evidence>
<feature type="domain" description="Cytochrome c" evidence="6">
    <location>
        <begin position="41"/>
        <end position="130"/>
    </location>
</feature>
<dbReference type="GO" id="GO:0009055">
    <property type="term" value="F:electron transfer activity"/>
    <property type="evidence" value="ECO:0007669"/>
    <property type="project" value="InterPro"/>
</dbReference>
<dbReference type="PROSITE" id="PS51007">
    <property type="entry name" value="CYTC"/>
    <property type="match status" value="1"/>
</dbReference>
<evidence type="ECO:0000256" key="2">
    <source>
        <dbReference type="ARBA" id="ARBA00022723"/>
    </source>
</evidence>
<dbReference type="InterPro" id="IPR051459">
    <property type="entry name" value="Cytochrome_c-type_DH"/>
</dbReference>
<gene>
    <name evidence="7" type="ORF">KK062_16960</name>
</gene>
<accession>A0AAP2E0Y9</accession>
<sequence>MRSKYVLIVAALTGSLLLACSGNKQDDTTGSVPEGDTKFKQYYIQGEQLYAKHCSNCHQKNGTGLGLLFPPLNVSDYMEKNRPEVLCLMRHGKQGELIVNGKSFNKAMPPIPTLTDLEIAEIATYIYNTWSHHQGIVDVREATQILSKCQ</sequence>
<evidence type="ECO:0000259" key="6">
    <source>
        <dbReference type="PROSITE" id="PS51007"/>
    </source>
</evidence>
<dbReference type="GO" id="GO:0020037">
    <property type="term" value="F:heme binding"/>
    <property type="evidence" value="ECO:0007669"/>
    <property type="project" value="InterPro"/>
</dbReference>
<keyword evidence="3 4" id="KW-0408">Iron</keyword>
<dbReference type="PROSITE" id="PS51257">
    <property type="entry name" value="PROKAR_LIPOPROTEIN"/>
    <property type="match status" value="1"/>
</dbReference>
<dbReference type="PANTHER" id="PTHR35008:SF8">
    <property type="entry name" value="ALCOHOL DEHYDROGENASE CYTOCHROME C SUBUNIT"/>
    <property type="match status" value="1"/>
</dbReference>
<feature type="signal peptide" evidence="5">
    <location>
        <begin position="1"/>
        <end position="19"/>
    </location>
</feature>
<evidence type="ECO:0000256" key="5">
    <source>
        <dbReference type="SAM" id="SignalP"/>
    </source>
</evidence>
<comment type="caution">
    <text evidence="7">The sequence shown here is derived from an EMBL/GenBank/DDBJ whole genome shotgun (WGS) entry which is preliminary data.</text>
</comment>
<keyword evidence="1 4" id="KW-0349">Heme</keyword>
<organism evidence="7 8">
    <name type="scientific">Dawidia cretensis</name>
    <dbReference type="NCBI Taxonomy" id="2782350"/>
    <lineage>
        <taxon>Bacteria</taxon>
        <taxon>Pseudomonadati</taxon>
        <taxon>Bacteroidota</taxon>
        <taxon>Cytophagia</taxon>
        <taxon>Cytophagales</taxon>
        <taxon>Chryseotaleaceae</taxon>
        <taxon>Dawidia</taxon>
    </lineage>
</organism>
<proteinExistence type="predicted"/>
<keyword evidence="5" id="KW-0732">Signal</keyword>
<feature type="chain" id="PRO_5043001565" evidence="5">
    <location>
        <begin position="20"/>
        <end position="150"/>
    </location>
</feature>
<evidence type="ECO:0000256" key="4">
    <source>
        <dbReference type="PROSITE-ProRule" id="PRU00433"/>
    </source>
</evidence>
<reference evidence="7 8" key="1">
    <citation type="submission" date="2021-05" db="EMBL/GenBank/DDBJ databases">
        <title>A Polyphasic approach of four new species of the genus Ohtaekwangia: Ohtaekwangia histidinii sp. nov., Ohtaekwangia cretensis sp. nov., Ohtaekwangia indiensis sp. nov., Ohtaekwangia reichenbachii sp. nov. from diverse environment.</title>
        <authorList>
            <person name="Octaviana S."/>
        </authorList>
    </citation>
    <scope>NUCLEOTIDE SEQUENCE [LARGE SCALE GENOMIC DNA]</scope>
    <source>
        <strain evidence="7 8">PWU5</strain>
    </source>
</reference>
<keyword evidence="2 4" id="KW-0479">Metal-binding</keyword>
<dbReference type="Pfam" id="PF13442">
    <property type="entry name" value="Cytochrome_CBB3"/>
    <property type="match status" value="1"/>
</dbReference>